<organism evidence="4 5">
    <name type="scientific">Paenibacillus radicis</name>
    <name type="common">ex Gao et al. 2016</name>
    <dbReference type="NCBI Taxonomy" id="1737354"/>
    <lineage>
        <taxon>Bacteria</taxon>
        <taxon>Bacillati</taxon>
        <taxon>Bacillota</taxon>
        <taxon>Bacilli</taxon>
        <taxon>Bacillales</taxon>
        <taxon>Paenibacillaceae</taxon>
        <taxon>Paenibacillus</taxon>
    </lineage>
</organism>
<evidence type="ECO:0000256" key="2">
    <source>
        <dbReference type="PROSITE-ProRule" id="PRU00335"/>
    </source>
</evidence>
<feature type="DNA-binding region" description="H-T-H motif" evidence="2">
    <location>
        <begin position="24"/>
        <end position="43"/>
    </location>
</feature>
<evidence type="ECO:0000256" key="1">
    <source>
        <dbReference type="ARBA" id="ARBA00023125"/>
    </source>
</evidence>
<dbReference type="AlphaFoldDB" id="A0A917GR45"/>
<dbReference type="SUPFAM" id="SSF46689">
    <property type="entry name" value="Homeodomain-like"/>
    <property type="match status" value="1"/>
</dbReference>
<dbReference type="PRINTS" id="PR00455">
    <property type="entry name" value="HTHTETR"/>
</dbReference>
<dbReference type="Proteomes" id="UP000600247">
    <property type="component" value="Unassembled WGS sequence"/>
</dbReference>
<dbReference type="Pfam" id="PF16295">
    <property type="entry name" value="TetR_C_10"/>
    <property type="match status" value="1"/>
</dbReference>
<dbReference type="RefSeq" id="WP_188887256.1">
    <property type="nucleotide sequence ID" value="NZ_BMHY01000001.1"/>
</dbReference>
<comment type="caution">
    <text evidence="4">The sequence shown here is derived from an EMBL/GenBank/DDBJ whole genome shotgun (WGS) entry which is preliminary data.</text>
</comment>
<dbReference type="InterPro" id="IPR001647">
    <property type="entry name" value="HTH_TetR"/>
</dbReference>
<evidence type="ECO:0000313" key="4">
    <source>
        <dbReference type="EMBL" id="GGG54379.1"/>
    </source>
</evidence>
<sequence length="185" mass="21475">MSKRDDIMNTTLDLIDEEGLQSVTFAKIMKRANVGSGTIFNYFGGKEELVNEVYRKARIHMGACMLEGYDPETELYERFKGIQLNRLRFAIDFPKEYRFIDSYSYSPYISPDIRNMEDDSREAMESIITDGQKQGIIREMNVMLCHQIIHGIITAVVRGYQINKYPLNELQVHQSLEACWKAIKV</sequence>
<protein>
    <submittedName>
        <fullName evidence="4">TetR family transcriptional regulator</fullName>
    </submittedName>
</protein>
<dbReference type="EMBL" id="BMHY01000001">
    <property type="protein sequence ID" value="GGG54379.1"/>
    <property type="molecule type" value="Genomic_DNA"/>
</dbReference>
<proteinExistence type="predicted"/>
<keyword evidence="5" id="KW-1185">Reference proteome</keyword>
<reference evidence="4 5" key="1">
    <citation type="journal article" date="2014" name="Int. J. Syst. Evol. Microbiol.">
        <title>Complete genome sequence of Corynebacterium casei LMG S-19264T (=DSM 44701T), isolated from a smear-ripened cheese.</title>
        <authorList>
            <consortium name="US DOE Joint Genome Institute (JGI-PGF)"/>
            <person name="Walter F."/>
            <person name="Albersmeier A."/>
            <person name="Kalinowski J."/>
            <person name="Ruckert C."/>
        </authorList>
    </citation>
    <scope>NUCLEOTIDE SEQUENCE [LARGE SCALE GENOMIC DNA]</scope>
    <source>
        <strain evidence="4 5">CGMCC 1.15286</strain>
    </source>
</reference>
<dbReference type="InterPro" id="IPR050624">
    <property type="entry name" value="HTH-type_Tx_Regulator"/>
</dbReference>
<dbReference type="Gene3D" id="1.10.357.10">
    <property type="entry name" value="Tetracycline Repressor, domain 2"/>
    <property type="match status" value="1"/>
</dbReference>
<evidence type="ECO:0000259" key="3">
    <source>
        <dbReference type="PROSITE" id="PS50977"/>
    </source>
</evidence>
<feature type="domain" description="HTH tetR-type" evidence="3">
    <location>
        <begin position="1"/>
        <end position="61"/>
    </location>
</feature>
<dbReference type="GO" id="GO:0003677">
    <property type="term" value="F:DNA binding"/>
    <property type="evidence" value="ECO:0007669"/>
    <property type="project" value="UniProtKB-UniRule"/>
</dbReference>
<accession>A0A917GR45</accession>
<dbReference type="Pfam" id="PF00440">
    <property type="entry name" value="TetR_N"/>
    <property type="match status" value="1"/>
</dbReference>
<dbReference type="PANTHER" id="PTHR43479">
    <property type="entry name" value="ACREF/ENVCD OPERON REPRESSOR-RELATED"/>
    <property type="match status" value="1"/>
</dbReference>
<dbReference type="SUPFAM" id="SSF48498">
    <property type="entry name" value="Tetracyclin repressor-like, C-terminal domain"/>
    <property type="match status" value="1"/>
</dbReference>
<dbReference type="InterPro" id="IPR009057">
    <property type="entry name" value="Homeodomain-like_sf"/>
</dbReference>
<dbReference type="InterPro" id="IPR036271">
    <property type="entry name" value="Tet_transcr_reg_TetR-rel_C_sf"/>
</dbReference>
<gene>
    <name evidence="4" type="ORF">GCM10010918_04000</name>
</gene>
<keyword evidence="1 2" id="KW-0238">DNA-binding</keyword>
<dbReference type="InterPro" id="IPR032551">
    <property type="entry name" value="BscR_C"/>
</dbReference>
<name>A0A917GR45_9BACL</name>
<dbReference type="PANTHER" id="PTHR43479:SF11">
    <property type="entry name" value="ACREF_ENVCD OPERON REPRESSOR-RELATED"/>
    <property type="match status" value="1"/>
</dbReference>
<dbReference type="PROSITE" id="PS50977">
    <property type="entry name" value="HTH_TETR_2"/>
    <property type="match status" value="1"/>
</dbReference>
<evidence type="ECO:0000313" key="5">
    <source>
        <dbReference type="Proteomes" id="UP000600247"/>
    </source>
</evidence>